<dbReference type="EMBL" id="FN653023">
    <property type="protein sequence ID" value="CBY18143.1"/>
    <property type="molecule type" value="Genomic_DNA"/>
</dbReference>
<evidence type="ECO:0000256" key="5">
    <source>
        <dbReference type="ARBA" id="ARBA00023242"/>
    </source>
</evidence>
<dbReference type="GO" id="GO:0005737">
    <property type="term" value="C:cytoplasm"/>
    <property type="evidence" value="ECO:0007669"/>
    <property type="project" value="UniProtKB-SubCell"/>
</dbReference>
<dbReference type="GO" id="GO:0005634">
    <property type="term" value="C:nucleus"/>
    <property type="evidence" value="ECO:0007669"/>
    <property type="project" value="UniProtKB-SubCell"/>
</dbReference>
<evidence type="ECO:0000313" key="9">
    <source>
        <dbReference type="EMBL" id="CBY18143.1"/>
    </source>
</evidence>
<feature type="compositionally biased region" description="Basic and acidic residues" evidence="6">
    <location>
        <begin position="1029"/>
        <end position="1039"/>
    </location>
</feature>
<evidence type="ECO:0000259" key="8">
    <source>
        <dbReference type="Pfam" id="PF24566"/>
    </source>
</evidence>
<evidence type="ECO:0000256" key="4">
    <source>
        <dbReference type="ARBA" id="ARBA00022490"/>
    </source>
</evidence>
<evidence type="ECO:0008006" key="11">
    <source>
        <dbReference type="Google" id="ProtNLM"/>
    </source>
</evidence>
<reference evidence="9" key="1">
    <citation type="journal article" date="2010" name="Science">
        <title>Plasticity of animal genome architecture unmasked by rapid evolution of a pelagic tunicate.</title>
        <authorList>
            <person name="Denoeud F."/>
            <person name="Henriet S."/>
            <person name="Mungpakdee S."/>
            <person name="Aury J.M."/>
            <person name="Da Silva C."/>
            <person name="Brinkmann H."/>
            <person name="Mikhaleva J."/>
            <person name="Olsen L.C."/>
            <person name="Jubin C."/>
            <person name="Canestro C."/>
            <person name="Bouquet J.M."/>
            <person name="Danks G."/>
            <person name="Poulain J."/>
            <person name="Campsteijn C."/>
            <person name="Adamski M."/>
            <person name="Cross I."/>
            <person name="Yadetie F."/>
            <person name="Muffato M."/>
            <person name="Louis A."/>
            <person name="Butcher S."/>
            <person name="Tsagkogeorga G."/>
            <person name="Konrad A."/>
            <person name="Singh S."/>
            <person name="Jensen M.F."/>
            <person name="Cong E.H."/>
            <person name="Eikeseth-Otteraa H."/>
            <person name="Noel B."/>
            <person name="Anthouard V."/>
            <person name="Porcel B.M."/>
            <person name="Kachouri-Lafond R."/>
            <person name="Nishino A."/>
            <person name="Ugolini M."/>
            <person name="Chourrout P."/>
            <person name="Nishida H."/>
            <person name="Aasland R."/>
            <person name="Huzurbazar S."/>
            <person name="Westhof E."/>
            <person name="Delsuc F."/>
            <person name="Lehrach H."/>
            <person name="Reinhardt R."/>
            <person name="Weissenbach J."/>
            <person name="Roy S.W."/>
            <person name="Artiguenave F."/>
            <person name="Postlethwait J.H."/>
            <person name="Manak J.R."/>
            <person name="Thompson E.M."/>
            <person name="Jaillon O."/>
            <person name="Du Pasquier L."/>
            <person name="Boudinot P."/>
            <person name="Liberles D.A."/>
            <person name="Volff J.N."/>
            <person name="Philippe H."/>
            <person name="Lenhard B."/>
            <person name="Roest Crollius H."/>
            <person name="Wincker P."/>
            <person name="Chourrout D."/>
        </authorList>
    </citation>
    <scope>NUCLEOTIDE SEQUENCE [LARGE SCALE GENOMIC DNA]</scope>
</reference>
<protein>
    <recommendedName>
        <fullName evidence="11">SOSS complex subunit A homolog</fullName>
    </recommendedName>
</protein>
<dbReference type="PANTHER" id="PTHR13587">
    <property type="entry name" value="INTEGRATOR COMPLEX SUBUNIT 3"/>
    <property type="match status" value="1"/>
</dbReference>
<keyword evidence="10" id="KW-1185">Reference proteome</keyword>
<dbReference type="Proteomes" id="UP000001307">
    <property type="component" value="Unassembled WGS sequence"/>
</dbReference>
<feature type="domain" description="Integrator complex subunit 3 N-terminal" evidence="7">
    <location>
        <begin position="63"/>
        <end position="452"/>
    </location>
</feature>
<dbReference type="InterPro" id="IPR056518">
    <property type="entry name" value="HEAT_Ints3_C"/>
</dbReference>
<proteinExistence type="inferred from homology"/>
<dbReference type="AlphaFoldDB" id="E4X3D9"/>
<keyword evidence="4" id="KW-0963">Cytoplasm</keyword>
<dbReference type="Pfam" id="PF24566">
    <property type="entry name" value="HEAT_Ints3_C"/>
    <property type="match status" value="1"/>
</dbReference>
<comment type="similarity">
    <text evidence="3">Belongs to the Integrator subunit 3 family.</text>
</comment>
<feature type="compositionally biased region" description="Basic and acidic residues" evidence="6">
    <location>
        <begin position="480"/>
        <end position="498"/>
    </location>
</feature>
<accession>E4X3D9</accession>
<keyword evidence="5" id="KW-0539">Nucleus</keyword>
<feature type="region of interest" description="Disordered" evidence="6">
    <location>
        <begin position="480"/>
        <end position="541"/>
    </location>
</feature>
<dbReference type="InterPro" id="IPR019333">
    <property type="entry name" value="INTS3_N"/>
</dbReference>
<dbReference type="InParanoid" id="E4X3D9"/>
<feature type="region of interest" description="Disordered" evidence="6">
    <location>
        <begin position="1024"/>
        <end position="1069"/>
    </location>
</feature>
<dbReference type="OrthoDB" id="2021145at2759"/>
<evidence type="ECO:0000259" key="7">
    <source>
        <dbReference type="Pfam" id="PF10189"/>
    </source>
</evidence>
<gene>
    <name evidence="9" type="ORF">GSOID_T00017780001</name>
</gene>
<name>E4X3D9_OIKDI</name>
<comment type="subcellular location">
    <subcellularLocation>
        <location evidence="2">Cytoplasm</location>
    </subcellularLocation>
    <subcellularLocation>
        <location evidence="1">Nucleus</location>
    </subcellularLocation>
</comment>
<feature type="domain" description="Ints3-like C-terminal" evidence="8">
    <location>
        <begin position="597"/>
        <end position="967"/>
    </location>
</feature>
<dbReference type="FunCoup" id="E4X3D9">
    <property type="interactions" value="537"/>
</dbReference>
<sequence length="1069" mass="124369">MSERLLVHTALDARDEVEDYWLKHKDQVLQQVKLPNPDLIDSDTSRLLIQACQQNNPDDLLVGACCIFILSKDDRVSQLWLNCLCNASRDSLQTTISRLLDLISRKFHKFTDHVQTKVVRLLGNLAEKGFGAHSIVNILLRQIIGGHLSNENIRLTETLLDVLIANRPWLERNQECLQFATFRYLRLIQDHNGNQQLERLFQKEVTFVMHNLRHKFTDIYPIGKDLVRLLMRVCHIEPFKEFWATLLHNPNSLIPKFNGLQELLKIRTPTKFVKLNISVELQNKISFILAKVRFGQHLHHEKWLSKQYLSSLTSQTLLPDIMRFIVACVVPTNEILASDVLPRWAFCGYILSQCNNLQVTSATRLSLIWDWLLFNENRNTIMDIEPGLLLMQQSRKIHPQVTYGILDFLLRLVKEFYPPMEDEIRRGIVNSFRCCIKVGVAKSIEPILLETQRYASITPCLHNMIQLNLQEFIRPEHRVKVGPEKKARKADPNDGRFSDEDEDSNDVPESKKAKTEHFLNPKIEDTPAPVKQSNDAEKTREDLKNRYNQIVDQINALKRDTVSLEIEEEFLSKIRMIDEDMAESIEKLMKCKAEEDEFAQNLDIILSKVSAFDNGPFDSDICDPVATCIYRLCYASYDPIRIPSDKADDDEFDELLGRPLYILFRQIVERMDRIDEIDNLMDLLISLQNNDGRTVHHFLFYIYGHNLQHNSDGWSLFPTFCKRITESELADALEIQLPLSIASLLEHERELLFRLLPKMYKEHAKLLVNHHEVIKIIVSEITPKDLQFLQTRLMVGGLTMFKTNTQVTQNDFKNLLIESLNWESFEQQALWVLVFAHKSVKPESWGVVIPYLNEEIHFEAVTAISNYFFGRDEYKPSGELTNLFLAAKRSEWIAVLMMLFCDNEEKRKHFYEHFGHTLFVCIKKNQSNTQATSRRKRQLEGRKKDEPTFIGILKHMNLFRMMIENRANTGDKRTKKAANDPKTILGDDTFLSVLLAAKDNLRMIPEDETEDFSDLWKIMDEMEIYNNEDSPKQRKESGKKQSKKHKRTTIEISDSDGSDSETPPKKKRT</sequence>
<evidence type="ECO:0000256" key="1">
    <source>
        <dbReference type="ARBA" id="ARBA00004123"/>
    </source>
</evidence>
<feature type="compositionally biased region" description="Basic and acidic residues" evidence="6">
    <location>
        <begin position="508"/>
        <end position="525"/>
    </location>
</feature>
<evidence type="ECO:0000256" key="6">
    <source>
        <dbReference type="SAM" id="MobiDB-lite"/>
    </source>
</evidence>
<evidence type="ECO:0000256" key="2">
    <source>
        <dbReference type="ARBA" id="ARBA00004496"/>
    </source>
</evidence>
<dbReference type="PANTHER" id="PTHR13587:SF7">
    <property type="entry name" value="INTEGRATOR COMPLEX SUBUNIT 3"/>
    <property type="match status" value="1"/>
</dbReference>
<dbReference type="Pfam" id="PF10189">
    <property type="entry name" value="Ints3_N"/>
    <property type="match status" value="1"/>
</dbReference>
<evidence type="ECO:0000256" key="3">
    <source>
        <dbReference type="ARBA" id="ARBA00006130"/>
    </source>
</evidence>
<organism evidence="9">
    <name type="scientific">Oikopleura dioica</name>
    <name type="common">Tunicate</name>
    <dbReference type="NCBI Taxonomy" id="34765"/>
    <lineage>
        <taxon>Eukaryota</taxon>
        <taxon>Metazoa</taxon>
        <taxon>Chordata</taxon>
        <taxon>Tunicata</taxon>
        <taxon>Appendicularia</taxon>
        <taxon>Copelata</taxon>
        <taxon>Oikopleuridae</taxon>
        <taxon>Oikopleura</taxon>
    </lineage>
</organism>
<evidence type="ECO:0000313" key="10">
    <source>
        <dbReference type="Proteomes" id="UP000001307"/>
    </source>
</evidence>
<dbReference type="InterPro" id="IPR045334">
    <property type="entry name" value="INTS3"/>
</dbReference>